<dbReference type="KEGG" id="fte:Fluta_0598"/>
<evidence type="ECO:0000256" key="4">
    <source>
        <dbReference type="ARBA" id="ARBA00023172"/>
    </source>
</evidence>
<dbReference type="eggNOG" id="COG4974">
    <property type="taxonomic scope" value="Bacteria"/>
</dbReference>
<reference evidence="8 9" key="1">
    <citation type="journal article" date="2011" name="Stand. Genomic Sci.">
        <title>Complete genome sequence of the gliding freshwater bacterium Fluviicola taffensis type strain (RW262).</title>
        <authorList>
            <person name="Woyke T."/>
            <person name="Chertkov O."/>
            <person name="Lapidus A."/>
            <person name="Nolan M."/>
            <person name="Lucas S."/>
            <person name="Del Rio T.G."/>
            <person name="Tice H."/>
            <person name="Cheng J.F."/>
            <person name="Tapia R."/>
            <person name="Han C."/>
            <person name="Goodwin L."/>
            <person name="Pitluck S."/>
            <person name="Liolios K."/>
            <person name="Pagani I."/>
            <person name="Ivanova N."/>
            <person name="Huntemann M."/>
            <person name="Mavromatis K."/>
            <person name="Mikhailova N."/>
            <person name="Pati A."/>
            <person name="Chen A."/>
            <person name="Palaniappan K."/>
            <person name="Land M."/>
            <person name="Hauser L."/>
            <person name="Brambilla E.M."/>
            <person name="Rohde M."/>
            <person name="Mwirichia R."/>
            <person name="Sikorski J."/>
            <person name="Tindall B.J."/>
            <person name="Goker M."/>
            <person name="Bristow J."/>
            <person name="Eisen J.A."/>
            <person name="Markowitz V."/>
            <person name="Hugenholtz P."/>
            <person name="Klenk H.P."/>
            <person name="Kyrpides N.C."/>
        </authorList>
    </citation>
    <scope>NUCLEOTIDE SEQUENCE [LARGE SCALE GENOMIC DNA]</scope>
    <source>
        <strain evidence="9">DSM 16823 / RW262 / RW262</strain>
    </source>
</reference>
<name>F2IGJ6_FLUTR</name>
<organism evidence="8 9">
    <name type="scientific">Fluviicola taffensis (strain DSM 16823 / NCIMB 13979 / RW262)</name>
    <dbReference type="NCBI Taxonomy" id="755732"/>
    <lineage>
        <taxon>Bacteria</taxon>
        <taxon>Pseudomonadati</taxon>
        <taxon>Bacteroidota</taxon>
        <taxon>Flavobacteriia</taxon>
        <taxon>Flavobacteriales</taxon>
        <taxon>Crocinitomicaceae</taxon>
        <taxon>Fluviicola</taxon>
    </lineage>
</organism>
<dbReference type="Proteomes" id="UP000007463">
    <property type="component" value="Chromosome"/>
</dbReference>
<proteinExistence type="inferred from homology"/>
<feature type="domain" description="Core-binding (CB)" evidence="7">
    <location>
        <begin position="105"/>
        <end position="200"/>
    </location>
</feature>
<dbReference type="InterPro" id="IPR035386">
    <property type="entry name" value="Arm-DNA-bind_5"/>
</dbReference>
<evidence type="ECO:0000259" key="7">
    <source>
        <dbReference type="PROSITE" id="PS51900"/>
    </source>
</evidence>
<evidence type="ECO:0000256" key="1">
    <source>
        <dbReference type="ARBA" id="ARBA00008857"/>
    </source>
</evidence>
<dbReference type="InterPro" id="IPR011010">
    <property type="entry name" value="DNA_brk_join_enz"/>
</dbReference>
<dbReference type="AlphaFoldDB" id="F2IGJ6"/>
<dbReference type="InterPro" id="IPR013762">
    <property type="entry name" value="Integrase-like_cat_sf"/>
</dbReference>
<reference evidence="9" key="2">
    <citation type="submission" date="2011-02" db="EMBL/GenBank/DDBJ databases">
        <title>The complete genome of Fluviicola taffensis DSM 16823.</title>
        <authorList>
            <consortium name="US DOE Joint Genome Institute (JGI-PGF)"/>
            <person name="Lucas S."/>
            <person name="Copeland A."/>
            <person name="Lapidus A."/>
            <person name="Bruce D."/>
            <person name="Goodwin L."/>
            <person name="Pitluck S."/>
            <person name="Kyrpides N."/>
            <person name="Mavromatis K."/>
            <person name="Ivanova N."/>
            <person name="Mikhailova N."/>
            <person name="Pagani I."/>
            <person name="Chertkov O."/>
            <person name="Detter J.C."/>
            <person name="Han C."/>
            <person name="Tapia R."/>
            <person name="Land M."/>
            <person name="Hauser L."/>
            <person name="Markowitz V."/>
            <person name="Cheng J.-F."/>
            <person name="Hugenholtz P."/>
            <person name="Woyke T."/>
            <person name="Wu D."/>
            <person name="Tindall B."/>
            <person name="Pomrenke H.G."/>
            <person name="Brambilla E."/>
            <person name="Klenk H.-P."/>
            <person name="Eisen J.A."/>
        </authorList>
    </citation>
    <scope>NUCLEOTIDE SEQUENCE [LARGE SCALE GENOMIC DNA]</scope>
    <source>
        <strain evidence="9">DSM 16823 / RW262 / RW262</strain>
    </source>
</reference>
<dbReference type="Pfam" id="PF17293">
    <property type="entry name" value="Arm-DNA-bind_5"/>
    <property type="match status" value="1"/>
</dbReference>
<comment type="similarity">
    <text evidence="1">Belongs to the 'phage' integrase family.</text>
</comment>
<dbReference type="Pfam" id="PF00589">
    <property type="entry name" value="Phage_integrase"/>
    <property type="match status" value="1"/>
</dbReference>
<dbReference type="Gene3D" id="1.10.443.10">
    <property type="entry name" value="Intergrase catalytic core"/>
    <property type="match status" value="1"/>
</dbReference>
<evidence type="ECO:0000313" key="8">
    <source>
        <dbReference type="EMBL" id="AEA42602.1"/>
    </source>
</evidence>
<dbReference type="EMBL" id="CP002542">
    <property type="protein sequence ID" value="AEA42602.1"/>
    <property type="molecule type" value="Genomic_DNA"/>
</dbReference>
<dbReference type="PROSITE" id="PS51898">
    <property type="entry name" value="TYR_RECOMBINASE"/>
    <property type="match status" value="1"/>
</dbReference>
<dbReference type="InterPro" id="IPR002104">
    <property type="entry name" value="Integrase_catalytic"/>
</dbReference>
<dbReference type="InterPro" id="IPR025269">
    <property type="entry name" value="SAM-like_dom"/>
</dbReference>
<dbReference type="Gene3D" id="1.10.150.130">
    <property type="match status" value="1"/>
</dbReference>
<dbReference type="SUPFAM" id="SSF56349">
    <property type="entry name" value="DNA breaking-rejoining enzymes"/>
    <property type="match status" value="1"/>
</dbReference>
<dbReference type="GO" id="GO:0003677">
    <property type="term" value="F:DNA binding"/>
    <property type="evidence" value="ECO:0007669"/>
    <property type="project" value="UniProtKB-UniRule"/>
</dbReference>
<dbReference type="InterPro" id="IPR044068">
    <property type="entry name" value="CB"/>
</dbReference>
<dbReference type="GO" id="GO:0015074">
    <property type="term" value="P:DNA integration"/>
    <property type="evidence" value="ECO:0007669"/>
    <property type="project" value="UniProtKB-KW"/>
</dbReference>
<dbReference type="InterPro" id="IPR010998">
    <property type="entry name" value="Integrase_recombinase_N"/>
</dbReference>
<dbReference type="CDD" id="cd01185">
    <property type="entry name" value="INTN1_C_like"/>
    <property type="match status" value="1"/>
</dbReference>
<dbReference type="RefSeq" id="WP_013685374.1">
    <property type="nucleotide sequence ID" value="NC_015321.1"/>
</dbReference>
<sequence length="405" mass="46683">MKRTTFSILYFIKRNKMLRNGEAPIYLRITVNGKSVELSIKRSIRPELWDTTKNKCKGASEPAKATNDYLDSIRGQLYTHQQTMQERGKVIDAKTLSQAFLGVGEKQWQLLELFQDHNSQMEQLLNKDFSPNTLQRYLAAFKHLGNFIQVQYNCSDIYLNELDHAFVTRFEQYLKTVISCQHNSAMKHVKALKKVVNLALANDYIKKDPFANYTISIKEVKRDCLTQAELDQIASKEISIERLDVIRDLFLFQCYTGLAFADLASLTPEHIQIGVDRHKWLFVERTKTNTDCRIPLFPITEEIVSKYKDHPERIIKNRLLPVPSNQKMNAYLKELGAICGITKNIHTHLARHTYATTVTLGNNIPIETVSKLLGHKKIQTTQIYAKVLETKVSKDMEGLREKFTA</sequence>
<evidence type="ECO:0000256" key="3">
    <source>
        <dbReference type="ARBA" id="ARBA00023125"/>
    </source>
</evidence>
<accession>F2IGJ6</accession>
<protein>
    <submittedName>
        <fullName evidence="8">Integrase family protein</fullName>
    </submittedName>
</protein>
<dbReference type="HOGENOM" id="CLU_033139_2_0_10"/>
<keyword evidence="4" id="KW-0233">DNA recombination</keyword>
<keyword evidence="9" id="KW-1185">Reference proteome</keyword>
<evidence type="ECO:0000259" key="6">
    <source>
        <dbReference type="PROSITE" id="PS51898"/>
    </source>
</evidence>
<evidence type="ECO:0000256" key="5">
    <source>
        <dbReference type="PROSITE-ProRule" id="PRU01248"/>
    </source>
</evidence>
<dbReference type="Pfam" id="PF13102">
    <property type="entry name" value="Phage_int_SAM_5"/>
    <property type="match status" value="1"/>
</dbReference>
<keyword evidence="3 5" id="KW-0238">DNA-binding</keyword>
<keyword evidence="2" id="KW-0229">DNA integration</keyword>
<dbReference type="PANTHER" id="PTHR30349:SF64">
    <property type="entry name" value="PROPHAGE INTEGRASE INTD-RELATED"/>
    <property type="match status" value="1"/>
</dbReference>
<dbReference type="PROSITE" id="PS51900">
    <property type="entry name" value="CB"/>
    <property type="match status" value="1"/>
</dbReference>
<evidence type="ECO:0000313" key="9">
    <source>
        <dbReference type="Proteomes" id="UP000007463"/>
    </source>
</evidence>
<feature type="domain" description="Tyr recombinase" evidence="6">
    <location>
        <begin position="220"/>
        <end position="404"/>
    </location>
</feature>
<dbReference type="GO" id="GO:0006310">
    <property type="term" value="P:DNA recombination"/>
    <property type="evidence" value="ECO:0007669"/>
    <property type="project" value="UniProtKB-KW"/>
</dbReference>
<evidence type="ECO:0000256" key="2">
    <source>
        <dbReference type="ARBA" id="ARBA00022908"/>
    </source>
</evidence>
<dbReference type="PANTHER" id="PTHR30349">
    <property type="entry name" value="PHAGE INTEGRASE-RELATED"/>
    <property type="match status" value="1"/>
</dbReference>
<gene>
    <name evidence="8" type="ordered locus">Fluta_0598</name>
</gene>
<dbReference type="STRING" id="755732.Fluta_0598"/>
<dbReference type="InterPro" id="IPR050090">
    <property type="entry name" value="Tyrosine_recombinase_XerCD"/>
</dbReference>